<comment type="cofactor">
    <cofactor evidence="1">
        <name>Mn(2+)</name>
        <dbReference type="ChEBI" id="CHEBI:29035"/>
    </cofactor>
</comment>
<keyword evidence="1" id="KW-0464">Manganese</keyword>
<dbReference type="PANTHER" id="PTHR12320">
    <property type="entry name" value="PROTEIN PHOSPHATASE 2C"/>
    <property type="match status" value="1"/>
</dbReference>
<dbReference type="EMBL" id="JBJUIK010000009">
    <property type="protein sequence ID" value="KAL3517940.1"/>
    <property type="molecule type" value="Genomic_DNA"/>
</dbReference>
<dbReference type="Proteomes" id="UP001630127">
    <property type="component" value="Unassembled WGS sequence"/>
</dbReference>
<dbReference type="AlphaFoldDB" id="A0ABD2ZEQ1"/>
<protein>
    <recommendedName>
        <fullName evidence="1">Protein phosphatase</fullName>
        <ecNumber evidence="1">3.1.3.16</ecNumber>
    </recommendedName>
</protein>
<dbReference type="InterPro" id="IPR036457">
    <property type="entry name" value="PPM-type-like_dom_sf"/>
</dbReference>
<keyword evidence="1" id="KW-0479">Metal-binding</keyword>
<comment type="cofactor">
    <cofactor evidence="1">
        <name>Mg(2+)</name>
        <dbReference type="ChEBI" id="CHEBI:18420"/>
    </cofactor>
</comment>
<sequence length="271" mass="30241">MHGHLKKASILVDWEVSNYNSSYYGSNFFEEKNDDILYTKNPSYTLLDYWVPTEQSEIMQYCVPLPITKEPDFLQPSQAVDLINFKKSPLTKDLKMVVGSLYLPKDDSKKPEGDDAHFVSLEAQTFGVADGVGGWIKKGIDASKYARDLMMNSRVAAESEPKGDLANCKDDPGLAEEFKVPVEEGDVVAGTDGVFDNLHEFEIEEIIKSSTSKVAQPGDMARLIANYALYNSFDRFADTPFARKSRKAGHRHKGGKVDDITAIVARIQSRD</sequence>
<gene>
    <name evidence="2" type="ORF">ACH5RR_020529</name>
</gene>
<comment type="similarity">
    <text evidence="1">Belongs to the PP2C family.</text>
</comment>
<keyword evidence="3" id="KW-1185">Reference proteome</keyword>
<accession>A0ABD2ZEQ1</accession>
<comment type="catalytic activity">
    <reaction evidence="1">
        <text>O-phospho-L-seryl-[protein] + H2O = L-seryl-[protein] + phosphate</text>
        <dbReference type="Rhea" id="RHEA:20629"/>
        <dbReference type="Rhea" id="RHEA-COMP:9863"/>
        <dbReference type="Rhea" id="RHEA-COMP:11604"/>
        <dbReference type="ChEBI" id="CHEBI:15377"/>
        <dbReference type="ChEBI" id="CHEBI:29999"/>
        <dbReference type="ChEBI" id="CHEBI:43474"/>
        <dbReference type="ChEBI" id="CHEBI:83421"/>
        <dbReference type="EC" id="3.1.3.16"/>
    </reaction>
</comment>
<evidence type="ECO:0000256" key="1">
    <source>
        <dbReference type="RuleBase" id="RU366020"/>
    </source>
</evidence>
<evidence type="ECO:0000313" key="3">
    <source>
        <dbReference type="Proteomes" id="UP001630127"/>
    </source>
</evidence>
<reference evidence="2 3" key="1">
    <citation type="submission" date="2024-11" db="EMBL/GenBank/DDBJ databases">
        <title>A near-complete genome assembly of Cinchona calisaya.</title>
        <authorList>
            <person name="Lian D.C."/>
            <person name="Zhao X.W."/>
            <person name="Wei L."/>
        </authorList>
    </citation>
    <scope>NUCLEOTIDE SEQUENCE [LARGE SCALE GENOMIC DNA]</scope>
    <source>
        <tissue evidence="2">Nenye</tissue>
    </source>
</reference>
<organism evidence="2 3">
    <name type="scientific">Cinchona calisaya</name>
    <dbReference type="NCBI Taxonomy" id="153742"/>
    <lineage>
        <taxon>Eukaryota</taxon>
        <taxon>Viridiplantae</taxon>
        <taxon>Streptophyta</taxon>
        <taxon>Embryophyta</taxon>
        <taxon>Tracheophyta</taxon>
        <taxon>Spermatophyta</taxon>
        <taxon>Magnoliopsida</taxon>
        <taxon>eudicotyledons</taxon>
        <taxon>Gunneridae</taxon>
        <taxon>Pentapetalae</taxon>
        <taxon>asterids</taxon>
        <taxon>lamiids</taxon>
        <taxon>Gentianales</taxon>
        <taxon>Rubiaceae</taxon>
        <taxon>Cinchonoideae</taxon>
        <taxon>Cinchoneae</taxon>
        <taxon>Cinchona</taxon>
    </lineage>
</organism>
<dbReference type="GO" id="GO:0046872">
    <property type="term" value="F:metal ion binding"/>
    <property type="evidence" value="ECO:0007669"/>
    <property type="project" value="UniProtKB-UniRule"/>
</dbReference>
<dbReference type="Gene3D" id="3.60.40.10">
    <property type="entry name" value="PPM-type phosphatase domain"/>
    <property type="match status" value="1"/>
</dbReference>
<dbReference type="GO" id="GO:0004722">
    <property type="term" value="F:protein serine/threonine phosphatase activity"/>
    <property type="evidence" value="ECO:0007669"/>
    <property type="project" value="UniProtKB-EC"/>
</dbReference>
<proteinExistence type="inferred from homology"/>
<keyword evidence="1" id="KW-0460">Magnesium</keyword>
<dbReference type="SUPFAM" id="SSF81606">
    <property type="entry name" value="PP2C-like"/>
    <property type="match status" value="1"/>
</dbReference>
<keyword evidence="1" id="KW-0904">Protein phosphatase</keyword>
<dbReference type="EC" id="3.1.3.16" evidence="1"/>
<dbReference type="PANTHER" id="PTHR12320:SF14">
    <property type="entry name" value="PROTEIN PHOSPHATASE"/>
    <property type="match status" value="1"/>
</dbReference>
<dbReference type="InterPro" id="IPR039123">
    <property type="entry name" value="PPTC7"/>
</dbReference>
<evidence type="ECO:0000313" key="2">
    <source>
        <dbReference type="EMBL" id="KAL3517940.1"/>
    </source>
</evidence>
<name>A0ABD2ZEQ1_9GENT</name>
<comment type="catalytic activity">
    <reaction evidence="1">
        <text>O-phospho-L-threonyl-[protein] + H2O = L-threonyl-[protein] + phosphate</text>
        <dbReference type="Rhea" id="RHEA:47004"/>
        <dbReference type="Rhea" id="RHEA-COMP:11060"/>
        <dbReference type="Rhea" id="RHEA-COMP:11605"/>
        <dbReference type="ChEBI" id="CHEBI:15377"/>
        <dbReference type="ChEBI" id="CHEBI:30013"/>
        <dbReference type="ChEBI" id="CHEBI:43474"/>
        <dbReference type="ChEBI" id="CHEBI:61977"/>
        <dbReference type="EC" id="3.1.3.16"/>
    </reaction>
</comment>
<comment type="caution">
    <text evidence="2">The sequence shown here is derived from an EMBL/GenBank/DDBJ whole genome shotgun (WGS) entry which is preliminary data.</text>
</comment>
<keyword evidence="1" id="KW-0378">Hydrolase</keyword>